<dbReference type="InterPro" id="IPR014825">
    <property type="entry name" value="DNA_alkylation"/>
</dbReference>
<dbReference type="Proteomes" id="UP001596039">
    <property type="component" value="Unassembled WGS sequence"/>
</dbReference>
<evidence type="ECO:0000313" key="2">
    <source>
        <dbReference type="Proteomes" id="UP001596039"/>
    </source>
</evidence>
<proteinExistence type="predicted"/>
<dbReference type="PANTHER" id="PTHR34070:SF1">
    <property type="entry name" value="DNA ALKYLATION REPAIR PROTEIN"/>
    <property type="match status" value="1"/>
</dbReference>
<dbReference type="Gene3D" id="1.25.10.90">
    <property type="match status" value="1"/>
</dbReference>
<gene>
    <name evidence="1" type="ORF">ACFPJ4_08100</name>
</gene>
<dbReference type="CDD" id="cd06561">
    <property type="entry name" value="AlkD_like"/>
    <property type="match status" value="1"/>
</dbReference>
<protein>
    <submittedName>
        <fullName evidence="1">DNA alkylation repair protein</fullName>
    </submittedName>
</protein>
<reference evidence="2" key="1">
    <citation type="journal article" date="2019" name="Int. J. Syst. Evol. Microbiol.">
        <title>The Global Catalogue of Microorganisms (GCM) 10K type strain sequencing project: providing services to taxonomists for standard genome sequencing and annotation.</title>
        <authorList>
            <consortium name="The Broad Institute Genomics Platform"/>
            <consortium name="The Broad Institute Genome Sequencing Center for Infectious Disease"/>
            <person name="Wu L."/>
            <person name="Ma J."/>
        </authorList>
    </citation>
    <scope>NUCLEOTIDE SEQUENCE [LARGE SCALE GENOMIC DNA]</scope>
    <source>
        <strain evidence="2">CGMCC 4.6997</strain>
    </source>
</reference>
<organism evidence="1 2">
    <name type="scientific">Lysinimonas soli</name>
    <dbReference type="NCBI Taxonomy" id="1074233"/>
    <lineage>
        <taxon>Bacteria</taxon>
        <taxon>Bacillati</taxon>
        <taxon>Actinomycetota</taxon>
        <taxon>Actinomycetes</taxon>
        <taxon>Micrococcales</taxon>
        <taxon>Microbacteriaceae</taxon>
        <taxon>Lysinimonas</taxon>
    </lineage>
</organism>
<dbReference type="RefSeq" id="WP_386739900.1">
    <property type="nucleotide sequence ID" value="NZ_JBHSMG010000002.1"/>
</dbReference>
<keyword evidence="2" id="KW-1185">Reference proteome</keyword>
<name>A0ABW0NPA8_9MICO</name>
<dbReference type="Pfam" id="PF08713">
    <property type="entry name" value="DNA_alkylation"/>
    <property type="match status" value="1"/>
</dbReference>
<dbReference type="PANTHER" id="PTHR34070">
    <property type="entry name" value="ARMADILLO-TYPE FOLD"/>
    <property type="match status" value="1"/>
</dbReference>
<evidence type="ECO:0000313" key="1">
    <source>
        <dbReference type="EMBL" id="MFC5502199.1"/>
    </source>
</evidence>
<dbReference type="SUPFAM" id="SSF48371">
    <property type="entry name" value="ARM repeat"/>
    <property type="match status" value="1"/>
</dbReference>
<dbReference type="EMBL" id="JBHSMG010000002">
    <property type="protein sequence ID" value="MFC5502199.1"/>
    <property type="molecule type" value="Genomic_DNA"/>
</dbReference>
<accession>A0ABW0NPA8</accession>
<comment type="caution">
    <text evidence="1">The sequence shown here is derived from an EMBL/GenBank/DDBJ whole genome shotgun (WGS) entry which is preliminary data.</text>
</comment>
<sequence length="234" mass="25875">MGETADDVRAALAELADPSRAADLGRYFKTGPGEYGEGDVFLGIRMPTIRRAVAPFRGIALDEIDALLDDPEHEHRMAALLLLVAAARREPETVVARYLAAVARGRVNNWDLVDVSSAPILGAWWRGRDRAPLRALAASASLWERRVAVLATLDFLQHGDASTTFELAERLLADREDLIQKAVGWMLREAGDRVDRAALLAFLDAHAAAMPRTMLSYATEHLTPEQRTHYRALR</sequence>
<dbReference type="InterPro" id="IPR016024">
    <property type="entry name" value="ARM-type_fold"/>
</dbReference>